<dbReference type="RefSeq" id="WP_425548096.1">
    <property type="nucleotide sequence ID" value="NZ_BAABEO010000023.1"/>
</dbReference>
<dbReference type="PROSITE" id="PS50109">
    <property type="entry name" value="HIS_KIN"/>
    <property type="match status" value="1"/>
</dbReference>
<dbReference type="PANTHER" id="PTHR34220">
    <property type="entry name" value="SENSOR HISTIDINE KINASE YPDA"/>
    <property type="match status" value="1"/>
</dbReference>
<dbReference type="PANTHER" id="PTHR34220:SF7">
    <property type="entry name" value="SENSOR HISTIDINE KINASE YPDA"/>
    <property type="match status" value="1"/>
</dbReference>
<sequence length="403" mass="42615">MMPMAVQATLIATIAVVGIAVVAFLAARWARSSRDLGTAAGRATFEALHTASLAAPHLRRGLAPEGAAKAARHLRGLLGCETLVVTDTAQVLATDGVPLSPAPSGPMELAAAALAARHTVVRRLQPGHAVFAPIVVQGRAAGTVGAYTTGADAAQVRAVTEVAAWVAAQVGLAELDESRTQLAEAEVRALRAQISPHFIYNSLNAIASFINTDPQRARNLVVEFADFTRYTFRRHGDFTTLAEELQAIDRYLLLEKARFGDRIRVRLQIAPEVLGTQIPFLSLQPLVENAVRHGLESKAGGGLVTIAAHDSGNYAEITVEDDGVGMDPETLRSVLAGTTEGLHVGLRNVDVRLRQVYGEGHGLVVDTAPGAGTLITLRVPKTRPEHDGERPGPAPEARRLAGS</sequence>
<dbReference type="GO" id="GO:0016301">
    <property type="term" value="F:kinase activity"/>
    <property type="evidence" value="ECO:0007669"/>
    <property type="project" value="UniProtKB-KW"/>
</dbReference>
<keyword evidence="1 5" id="KW-0418">Kinase</keyword>
<evidence type="ECO:0000259" key="4">
    <source>
        <dbReference type="PROSITE" id="PS50109"/>
    </source>
</evidence>
<evidence type="ECO:0000256" key="2">
    <source>
        <dbReference type="SAM" id="MobiDB-lite"/>
    </source>
</evidence>
<name>A0ABP7CQ28_9MICC</name>
<dbReference type="Pfam" id="PF02518">
    <property type="entry name" value="HATPase_c"/>
    <property type="match status" value="1"/>
</dbReference>
<dbReference type="InterPro" id="IPR050640">
    <property type="entry name" value="Bact_2-comp_sensor_kinase"/>
</dbReference>
<keyword evidence="6" id="KW-1185">Reference proteome</keyword>
<evidence type="ECO:0000256" key="3">
    <source>
        <dbReference type="SAM" id="Phobius"/>
    </source>
</evidence>
<dbReference type="Gene3D" id="3.30.565.10">
    <property type="entry name" value="Histidine kinase-like ATPase, C-terminal domain"/>
    <property type="match status" value="1"/>
</dbReference>
<feature type="region of interest" description="Disordered" evidence="2">
    <location>
        <begin position="380"/>
        <end position="403"/>
    </location>
</feature>
<protein>
    <submittedName>
        <fullName evidence="5">Histidine kinase</fullName>
    </submittedName>
</protein>
<evidence type="ECO:0000256" key="1">
    <source>
        <dbReference type="ARBA" id="ARBA00022777"/>
    </source>
</evidence>
<dbReference type="EMBL" id="BAABEO010000023">
    <property type="protein sequence ID" value="GAA3694298.1"/>
    <property type="molecule type" value="Genomic_DNA"/>
</dbReference>
<dbReference type="Pfam" id="PF06580">
    <property type="entry name" value="His_kinase"/>
    <property type="match status" value="1"/>
</dbReference>
<evidence type="ECO:0000313" key="5">
    <source>
        <dbReference type="EMBL" id="GAA3694298.1"/>
    </source>
</evidence>
<proteinExistence type="predicted"/>
<evidence type="ECO:0000313" key="6">
    <source>
        <dbReference type="Proteomes" id="UP001500752"/>
    </source>
</evidence>
<feature type="compositionally biased region" description="Basic and acidic residues" evidence="2">
    <location>
        <begin position="382"/>
        <end position="403"/>
    </location>
</feature>
<reference evidence="6" key="1">
    <citation type="journal article" date="2019" name="Int. J. Syst. Evol. Microbiol.">
        <title>The Global Catalogue of Microorganisms (GCM) 10K type strain sequencing project: providing services to taxonomists for standard genome sequencing and annotation.</title>
        <authorList>
            <consortium name="The Broad Institute Genomics Platform"/>
            <consortium name="The Broad Institute Genome Sequencing Center for Infectious Disease"/>
            <person name="Wu L."/>
            <person name="Ma J."/>
        </authorList>
    </citation>
    <scope>NUCLEOTIDE SEQUENCE [LARGE SCALE GENOMIC DNA]</scope>
    <source>
        <strain evidence="6">JCM 30742</strain>
    </source>
</reference>
<organism evidence="5 6">
    <name type="scientific">Arthrobacter ginkgonis</name>
    <dbReference type="NCBI Taxonomy" id="1630594"/>
    <lineage>
        <taxon>Bacteria</taxon>
        <taxon>Bacillati</taxon>
        <taxon>Actinomycetota</taxon>
        <taxon>Actinomycetes</taxon>
        <taxon>Micrococcales</taxon>
        <taxon>Micrococcaceae</taxon>
        <taxon>Arthrobacter</taxon>
    </lineage>
</organism>
<keyword evidence="3" id="KW-1133">Transmembrane helix</keyword>
<gene>
    <name evidence="5" type="ORF">GCM10023081_34470</name>
</gene>
<dbReference type="InterPro" id="IPR036890">
    <property type="entry name" value="HATPase_C_sf"/>
</dbReference>
<comment type="caution">
    <text evidence="5">The sequence shown here is derived from an EMBL/GenBank/DDBJ whole genome shotgun (WGS) entry which is preliminary data.</text>
</comment>
<keyword evidence="1 5" id="KW-0808">Transferase</keyword>
<dbReference type="SMART" id="SM00387">
    <property type="entry name" value="HATPase_c"/>
    <property type="match status" value="1"/>
</dbReference>
<feature type="transmembrane region" description="Helical" evidence="3">
    <location>
        <begin position="6"/>
        <end position="27"/>
    </location>
</feature>
<keyword evidence="3" id="KW-0812">Transmembrane</keyword>
<dbReference type="InterPro" id="IPR010559">
    <property type="entry name" value="Sig_transdc_His_kin_internal"/>
</dbReference>
<dbReference type="InterPro" id="IPR003594">
    <property type="entry name" value="HATPase_dom"/>
</dbReference>
<accession>A0ABP7CQ28</accession>
<dbReference type="Proteomes" id="UP001500752">
    <property type="component" value="Unassembled WGS sequence"/>
</dbReference>
<dbReference type="InterPro" id="IPR005467">
    <property type="entry name" value="His_kinase_dom"/>
</dbReference>
<feature type="domain" description="Histidine kinase" evidence="4">
    <location>
        <begin position="283"/>
        <end position="383"/>
    </location>
</feature>
<keyword evidence="3" id="KW-0472">Membrane</keyword>
<dbReference type="SUPFAM" id="SSF55874">
    <property type="entry name" value="ATPase domain of HSP90 chaperone/DNA topoisomerase II/histidine kinase"/>
    <property type="match status" value="1"/>
</dbReference>